<dbReference type="Gene3D" id="1.25.40.390">
    <property type="match status" value="1"/>
</dbReference>
<dbReference type="RefSeq" id="WP_196939776.1">
    <property type="nucleotide sequence ID" value="NZ_MU158690.1"/>
</dbReference>
<dbReference type="PROSITE" id="PS51257">
    <property type="entry name" value="PROKAR_LIPOPROTEIN"/>
    <property type="match status" value="1"/>
</dbReference>
<evidence type="ECO:0000256" key="1">
    <source>
        <dbReference type="ARBA" id="ARBA00004442"/>
    </source>
</evidence>
<comment type="similarity">
    <text evidence="2">Belongs to the SusD family.</text>
</comment>
<sequence>MKKIIVYIVSIGISYFALGCKNDPLDITPDGRITMEDVWKDAIRTEAFLNTVYQFVPGYFMSYGYFETISGLSDESYYKEGIGIAWANGSLSPNNNFVNDFYNNCWSGIRYANVFIENIDRAQVTNENNRGLFKAEAKILRAFYYLELIKQYGPMPVIDKEIAVDFNFTSLKRPTFQENVDFIVRDLDDALAESRLPIRITVGSQGGRVTRAIAHAIKSQALLYNASPLWNSQDAANPEGDISKWAAAAQASKEAIQELTKNDEYKLYSNYGDYFLRGYDVVPQPQDRETIMETGGGSRTHFITMNNIPSKTGVDRAGATPTQELVDSYDMQATGLPAILGYNDANHLDPIISTASGYNENAPYVGRDPRFYASIWYNGASYDNIRGNIHTVETFTGGADQMLRTEVNANTGTGYYLRKFIDPMIQVSERSNASFKKYRLAEIYLNFAEAANEAGVDISLAYEAINTVRRRADMPDIAAGLTKEEFRDRIRRERRVELFLEEHRFWDVRRWKIIDQVDKLVTGMEITQVSPNNYVYTRFVVQRRASWQDKYLIFPLPSSELSNVPDFSDNQNPGW</sequence>
<dbReference type="Proteomes" id="UP000618319">
    <property type="component" value="Unassembled WGS sequence"/>
</dbReference>
<keyword evidence="3" id="KW-0732">Signal</keyword>
<reference evidence="8 9" key="1">
    <citation type="submission" date="2018-02" db="EMBL/GenBank/DDBJ databases">
        <title>Sphingobacterium KA21.</title>
        <authorList>
            <person name="Vasarhelyi B.M."/>
            <person name="Deshmukh S."/>
            <person name="Balint B."/>
            <person name="Kukolya J."/>
        </authorList>
    </citation>
    <scope>NUCLEOTIDE SEQUENCE [LARGE SCALE GENOMIC DNA]</scope>
    <source>
        <strain evidence="8 9">Ka21</strain>
    </source>
</reference>
<organism evidence="8 9">
    <name type="scientific">Sphingobacterium pedocola</name>
    <dbReference type="NCBI Taxonomy" id="2082722"/>
    <lineage>
        <taxon>Bacteria</taxon>
        <taxon>Pseudomonadati</taxon>
        <taxon>Bacteroidota</taxon>
        <taxon>Sphingobacteriia</taxon>
        <taxon>Sphingobacteriales</taxon>
        <taxon>Sphingobacteriaceae</taxon>
        <taxon>Sphingobacterium</taxon>
    </lineage>
</organism>
<comment type="caution">
    <text evidence="8">The sequence shown here is derived from an EMBL/GenBank/DDBJ whole genome shotgun (WGS) entry which is preliminary data.</text>
</comment>
<dbReference type="EMBL" id="PSKQ01000021">
    <property type="protein sequence ID" value="MBE8721849.1"/>
    <property type="molecule type" value="Genomic_DNA"/>
</dbReference>
<comment type="subcellular location">
    <subcellularLocation>
        <location evidence="1">Cell outer membrane</location>
    </subcellularLocation>
</comment>
<evidence type="ECO:0000313" key="9">
    <source>
        <dbReference type="Proteomes" id="UP000618319"/>
    </source>
</evidence>
<accession>A0ABR9T9S2</accession>
<protein>
    <submittedName>
        <fullName evidence="8">RagB/SusD family nutrient uptake outer membrane protein</fullName>
    </submittedName>
</protein>
<proteinExistence type="inferred from homology"/>
<evidence type="ECO:0000256" key="4">
    <source>
        <dbReference type="ARBA" id="ARBA00023136"/>
    </source>
</evidence>
<evidence type="ECO:0000256" key="5">
    <source>
        <dbReference type="ARBA" id="ARBA00023237"/>
    </source>
</evidence>
<feature type="domain" description="SusD-like N-terminal" evidence="7">
    <location>
        <begin position="89"/>
        <end position="191"/>
    </location>
</feature>
<name>A0ABR9T9S2_9SPHI</name>
<keyword evidence="5" id="KW-0998">Cell outer membrane</keyword>
<keyword evidence="9" id="KW-1185">Reference proteome</keyword>
<evidence type="ECO:0000256" key="3">
    <source>
        <dbReference type="ARBA" id="ARBA00022729"/>
    </source>
</evidence>
<dbReference type="InterPro" id="IPR011990">
    <property type="entry name" value="TPR-like_helical_dom_sf"/>
</dbReference>
<dbReference type="InterPro" id="IPR012944">
    <property type="entry name" value="SusD_RagB_dom"/>
</dbReference>
<evidence type="ECO:0000313" key="8">
    <source>
        <dbReference type="EMBL" id="MBE8721849.1"/>
    </source>
</evidence>
<evidence type="ECO:0000259" key="6">
    <source>
        <dbReference type="Pfam" id="PF07980"/>
    </source>
</evidence>
<dbReference type="SUPFAM" id="SSF48452">
    <property type="entry name" value="TPR-like"/>
    <property type="match status" value="1"/>
</dbReference>
<feature type="domain" description="RagB/SusD" evidence="6">
    <location>
        <begin position="316"/>
        <end position="575"/>
    </location>
</feature>
<gene>
    <name evidence="8" type="ORF">C4F40_14065</name>
</gene>
<dbReference type="Pfam" id="PF07980">
    <property type="entry name" value="SusD_RagB"/>
    <property type="match status" value="1"/>
</dbReference>
<evidence type="ECO:0000259" key="7">
    <source>
        <dbReference type="Pfam" id="PF14322"/>
    </source>
</evidence>
<keyword evidence="4" id="KW-0472">Membrane</keyword>
<dbReference type="InterPro" id="IPR033985">
    <property type="entry name" value="SusD-like_N"/>
</dbReference>
<evidence type="ECO:0000256" key="2">
    <source>
        <dbReference type="ARBA" id="ARBA00006275"/>
    </source>
</evidence>
<dbReference type="Pfam" id="PF14322">
    <property type="entry name" value="SusD-like_3"/>
    <property type="match status" value="1"/>
</dbReference>